<dbReference type="InterPro" id="IPR012245">
    <property type="entry name" value="MoaB"/>
</dbReference>
<accession>A0A1U7NV19</accession>
<name>A0A1U7NV19_9DEIO</name>
<dbReference type="UniPathway" id="UPA00344"/>
<dbReference type="RefSeq" id="WP_083653631.1">
    <property type="nucleotide sequence ID" value="NZ_MSTI01000130.1"/>
</dbReference>
<dbReference type="Pfam" id="PF00994">
    <property type="entry name" value="MoCF_biosynth"/>
    <property type="match status" value="1"/>
</dbReference>
<dbReference type="EMBL" id="MSTI01000130">
    <property type="protein sequence ID" value="OLV16761.1"/>
    <property type="molecule type" value="Genomic_DNA"/>
</dbReference>
<dbReference type="InterPro" id="IPR001453">
    <property type="entry name" value="MoaB/Mog_dom"/>
</dbReference>
<proteinExistence type="inferred from homology"/>
<evidence type="ECO:0000256" key="3">
    <source>
        <dbReference type="ARBA" id="ARBA00006112"/>
    </source>
</evidence>
<comment type="function">
    <text evidence="1">May be involved in the biosynthesis of molybdopterin.</text>
</comment>
<evidence type="ECO:0000256" key="2">
    <source>
        <dbReference type="ARBA" id="ARBA00005046"/>
    </source>
</evidence>
<dbReference type="PROSITE" id="PS01078">
    <property type="entry name" value="MOCF_BIOSYNTHESIS_1"/>
    <property type="match status" value="1"/>
</dbReference>
<comment type="caution">
    <text evidence="8">The sequence shown here is derived from an EMBL/GenBank/DDBJ whole genome shotgun (WGS) entry which is preliminary data.</text>
</comment>
<sequence>MTDPSQQPASKQHRAAAPRNVRVAVLTISDTRTPETDTSGQYLLAELKVAGHSVVHYRVVRDDALDIRTALVLFVREATVVLTTGGTGLTGRDVTVPVVESMITKPIPGFGELFRMLSYREVGGAAMLSRALGGLCRGSAIFAMPGSLNAVKTAWEGILKNEIGHLAFEIERHGQPGVVAPVLSPLAQSLAAQSLAAQSTSGQAISGQSTSAKSTPVQSGASHPAPAQIPAASPSVLPEQTPPHTAVVTDAAALAQPQARGTGGFAARLGRHKKNDPRL</sequence>
<evidence type="ECO:0000256" key="6">
    <source>
        <dbReference type="SAM" id="MobiDB-lite"/>
    </source>
</evidence>
<gene>
    <name evidence="8" type="ORF">BOO71_0010903</name>
</gene>
<protein>
    <recommendedName>
        <fullName evidence="4">Molybdenum cofactor biosynthesis protein B</fullName>
    </recommendedName>
</protein>
<feature type="compositionally biased region" description="Basic residues" evidence="6">
    <location>
        <begin position="269"/>
        <end position="279"/>
    </location>
</feature>
<evidence type="ECO:0000313" key="9">
    <source>
        <dbReference type="Proteomes" id="UP000186607"/>
    </source>
</evidence>
<dbReference type="FunFam" id="3.40.980.10:FF:000006">
    <property type="entry name" value="Molybdenum cofactor biosynthesis protein B"/>
    <property type="match status" value="1"/>
</dbReference>
<dbReference type="InterPro" id="IPR008284">
    <property type="entry name" value="MoCF_biosynth_CS"/>
</dbReference>
<dbReference type="Proteomes" id="UP000186607">
    <property type="component" value="Unassembled WGS sequence"/>
</dbReference>
<dbReference type="SUPFAM" id="SSF53218">
    <property type="entry name" value="Molybdenum cofactor biosynthesis proteins"/>
    <property type="match status" value="1"/>
</dbReference>
<dbReference type="Gene3D" id="3.40.980.10">
    <property type="entry name" value="MoaB/Mog-like domain"/>
    <property type="match status" value="1"/>
</dbReference>
<dbReference type="PANTHER" id="PTHR43232:SF2">
    <property type="entry name" value="MOLYBDENUM COFACTOR BIOSYNTHESIS PROTEIN B"/>
    <property type="match status" value="1"/>
</dbReference>
<dbReference type="AlphaFoldDB" id="A0A1U7NV19"/>
<evidence type="ECO:0000256" key="5">
    <source>
        <dbReference type="ARBA" id="ARBA00023150"/>
    </source>
</evidence>
<feature type="domain" description="MoaB/Mog" evidence="7">
    <location>
        <begin position="24"/>
        <end position="166"/>
    </location>
</feature>
<dbReference type="InterPro" id="IPR036425">
    <property type="entry name" value="MoaB/Mog-like_dom_sf"/>
</dbReference>
<feature type="compositionally biased region" description="Low complexity" evidence="6">
    <location>
        <begin position="221"/>
        <end position="235"/>
    </location>
</feature>
<reference evidence="8 9" key="1">
    <citation type="submission" date="2017-01" db="EMBL/GenBank/DDBJ databases">
        <title>Genome Analysis of Deinococcus marmoris KOPRI26562.</title>
        <authorList>
            <person name="Kim J.H."/>
            <person name="Oh H.-M."/>
        </authorList>
    </citation>
    <scope>NUCLEOTIDE SEQUENCE [LARGE SCALE GENOMIC DNA]</scope>
    <source>
        <strain evidence="8 9">KOPRI26562</strain>
    </source>
</reference>
<dbReference type="PANTHER" id="PTHR43232">
    <property type="entry name" value="MOLYBDENUM COFACTOR BIOSYNTHESIS PROTEIN B"/>
    <property type="match status" value="1"/>
</dbReference>
<keyword evidence="5" id="KW-0501">Molybdenum cofactor biosynthesis</keyword>
<dbReference type="CDD" id="cd00886">
    <property type="entry name" value="MogA_MoaB"/>
    <property type="match status" value="1"/>
</dbReference>
<evidence type="ECO:0000259" key="7">
    <source>
        <dbReference type="SMART" id="SM00852"/>
    </source>
</evidence>
<feature type="region of interest" description="Disordered" evidence="6">
    <location>
        <begin position="202"/>
        <end position="279"/>
    </location>
</feature>
<evidence type="ECO:0000256" key="1">
    <source>
        <dbReference type="ARBA" id="ARBA00003487"/>
    </source>
</evidence>
<keyword evidence="9" id="KW-1185">Reference proteome</keyword>
<dbReference type="STRING" id="249408.BOO71_0010903"/>
<organism evidence="8 9">
    <name type="scientific">Deinococcus marmoris</name>
    <dbReference type="NCBI Taxonomy" id="249408"/>
    <lineage>
        <taxon>Bacteria</taxon>
        <taxon>Thermotogati</taxon>
        <taxon>Deinococcota</taxon>
        <taxon>Deinococci</taxon>
        <taxon>Deinococcales</taxon>
        <taxon>Deinococcaceae</taxon>
        <taxon>Deinococcus</taxon>
    </lineage>
</organism>
<dbReference type="GO" id="GO:0006777">
    <property type="term" value="P:Mo-molybdopterin cofactor biosynthetic process"/>
    <property type="evidence" value="ECO:0007669"/>
    <property type="project" value="UniProtKB-KW"/>
</dbReference>
<evidence type="ECO:0000256" key="4">
    <source>
        <dbReference type="ARBA" id="ARBA00015262"/>
    </source>
</evidence>
<dbReference type="NCBIfam" id="TIGR00177">
    <property type="entry name" value="molyb_syn"/>
    <property type="match status" value="1"/>
</dbReference>
<dbReference type="SMART" id="SM00852">
    <property type="entry name" value="MoCF_biosynth"/>
    <property type="match status" value="1"/>
</dbReference>
<comment type="similarity">
    <text evidence="3">Belongs to the MoaB/Mog family.</text>
</comment>
<comment type="pathway">
    <text evidence="2">Cofactor biosynthesis; molybdopterin biosynthesis.</text>
</comment>
<feature type="compositionally biased region" description="Polar residues" evidence="6">
    <location>
        <begin position="205"/>
        <end position="220"/>
    </location>
</feature>
<dbReference type="GO" id="GO:0005829">
    <property type="term" value="C:cytosol"/>
    <property type="evidence" value="ECO:0007669"/>
    <property type="project" value="TreeGrafter"/>
</dbReference>
<dbReference type="OrthoDB" id="9784492at2"/>
<evidence type="ECO:0000313" key="8">
    <source>
        <dbReference type="EMBL" id="OLV16761.1"/>
    </source>
</evidence>